<proteinExistence type="predicted"/>
<protein>
    <submittedName>
        <fullName evidence="3">Uncharacterized protein</fullName>
    </submittedName>
</protein>
<dbReference type="InterPro" id="IPR056467">
    <property type="entry name" value="eWH_GTF3C1"/>
</dbReference>
<sequence length="456" mass="51088">MDTVVNSALEEICSHGDSGLHLEAVGRSYNLQRSPVKALNLAQTSKLRSLIRAKTDWILKIVALEHMCNGFIGICDIDASDAKLSKHERRVLDRLATVRWEPKANPENILEKTNEVIYWASCVKGNFCYIGGVWINLCAHGQELGNSSIKNLGSQQRLEITKGDNSLEDNEITDGEDENNGGVAEESLDVLAIADIKPELGYQGTRGHRKWRYVCKRLGISTNNTTIGLVDIINRFGIHMEPELMNKAKGYRLWTPGNYNPGASTVTLNKPVADPSEIPGCTPLGTHLEFQENSALARQDVMLQFLKVMVAGQIVSASSSYVAPADALALNVPTPPRRRSYPRYPCLPLEATSAKREQWILKLLQEEKFLVRSELFRRLQDLEKEKTTMTDRRTLDLSSVSAETDRRDSGLETQIRIQSSSQLGKRRVNFKLNDLARTHQSIKLNQAERVEAMLHK</sequence>
<evidence type="ECO:0000259" key="2">
    <source>
        <dbReference type="Pfam" id="PF24657"/>
    </source>
</evidence>
<comment type="caution">
    <text evidence="3">The sequence shown here is derived from an EMBL/GenBank/DDBJ whole genome shotgun (WGS) entry which is preliminary data.</text>
</comment>
<evidence type="ECO:0000259" key="1">
    <source>
        <dbReference type="Pfam" id="PF24101"/>
    </source>
</evidence>
<name>A0ABS8S0P3_DATST</name>
<evidence type="ECO:0000313" key="4">
    <source>
        <dbReference type="Proteomes" id="UP000823775"/>
    </source>
</evidence>
<reference evidence="3 4" key="1">
    <citation type="journal article" date="2021" name="BMC Genomics">
        <title>Datura genome reveals duplications of psychoactive alkaloid biosynthetic genes and high mutation rate following tissue culture.</title>
        <authorList>
            <person name="Rajewski A."/>
            <person name="Carter-House D."/>
            <person name="Stajich J."/>
            <person name="Litt A."/>
        </authorList>
    </citation>
    <scope>NUCLEOTIDE SEQUENCE [LARGE SCALE GENOMIC DNA]</scope>
    <source>
        <strain evidence="3">AR-01</strain>
    </source>
</reference>
<gene>
    <name evidence="3" type="ORF">HAX54_017715</name>
</gene>
<dbReference type="Pfam" id="PF24101">
    <property type="entry name" value="WHD_GTF3C1"/>
    <property type="match status" value="1"/>
</dbReference>
<dbReference type="Pfam" id="PF24657">
    <property type="entry name" value="DUF7646"/>
    <property type="match status" value="1"/>
</dbReference>
<dbReference type="PANTHER" id="PTHR15180:SF1">
    <property type="entry name" value="GENERAL TRANSCRIPTION FACTOR 3C POLYPEPTIDE 1"/>
    <property type="match status" value="1"/>
</dbReference>
<feature type="domain" description="GTF3C1 extended winged-helix" evidence="1">
    <location>
        <begin position="349"/>
        <end position="396"/>
    </location>
</feature>
<dbReference type="InterPro" id="IPR056063">
    <property type="entry name" value="DUF7646"/>
</dbReference>
<feature type="domain" description="DUF7646" evidence="2">
    <location>
        <begin position="213"/>
        <end position="261"/>
    </location>
</feature>
<keyword evidence="4" id="KW-1185">Reference proteome</keyword>
<organism evidence="3 4">
    <name type="scientific">Datura stramonium</name>
    <name type="common">Jimsonweed</name>
    <name type="synonym">Common thornapple</name>
    <dbReference type="NCBI Taxonomy" id="4076"/>
    <lineage>
        <taxon>Eukaryota</taxon>
        <taxon>Viridiplantae</taxon>
        <taxon>Streptophyta</taxon>
        <taxon>Embryophyta</taxon>
        <taxon>Tracheophyta</taxon>
        <taxon>Spermatophyta</taxon>
        <taxon>Magnoliopsida</taxon>
        <taxon>eudicotyledons</taxon>
        <taxon>Gunneridae</taxon>
        <taxon>Pentapetalae</taxon>
        <taxon>asterids</taxon>
        <taxon>lamiids</taxon>
        <taxon>Solanales</taxon>
        <taxon>Solanaceae</taxon>
        <taxon>Solanoideae</taxon>
        <taxon>Datureae</taxon>
        <taxon>Datura</taxon>
    </lineage>
</organism>
<evidence type="ECO:0000313" key="3">
    <source>
        <dbReference type="EMBL" id="MCD7452655.1"/>
    </source>
</evidence>
<dbReference type="PANTHER" id="PTHR15180">
    <property type="entry name" value="GENERAL TRANSCRIPTION FACTOR 3C POLYPEPTIDE 1"/>
    <property type="match status" value="1"/>
</dbReference>
<accession>A0ABS8S0P3</accession>
<dbReference type="Proteomes" id="UP000823775">
    <property type="component" value="Unassembled WGS sequence"/>
</dbReference>
<dbReference type="InterPro" id="IPR044210">
    <property type="entry name" value="Tfc3-like"/>
</dbReference>
<dbReference type="EMBL" id="JACEIK010000218">
    <property type="protein sequence ID" value="MCD7452655.1"/>
    <property type="molecule type" value="Genomic_DNA"/>
</dbReference>